<keyword evidence="3" id="KW-1185">Reference proteome</keyword>
<reference evidence="2" key="3">
    <citation type="submission" date="2025-09" db="UniProtKB">
        <authorList>
            <consortium name="Ensembl"/>
        </authorList>
    </citation>
    <scope>IDENTIFICATION</scope>
</reference>
<reference evidence="2" key="1">
    <citation type="submission" date="2019-06" db="EMBL/GenBank/DDBJ databases">
        <authorList>
            <consortium name="Wellcome Sanger Institute Data Sharing"/>
        </authorList>
    </citation>
    <scope>NUCLEOTIDE SEQUENCE [LARGE SCALE GENOMIC DNA]</scope>
</reference>
<accession>A0A672IB51</accession>
<protein>
    <submittedName>
        <fullName evidence="2">Uncharacterized protein</fullName>
    </submittedName>
</protein>
<reference evidence="2" key="2">
    <citation type="submission" date="2025-08" db="UniProtKB">
        <authorList>
            <consortium name="Ensembl"/>
        </authorList>
    </citation>
    <scope>IDENTIFICATION</scope>
</reference>
<evidence type="ECO:0000313" key="3">
    <source>
        <dbReference type="Proteomes" id="UP000472267"/>
    </source>
</evidence>
<dbReference type="AlphaFoldDB" id="A0A672IB51"/>
<name>A0A672IB51_SALFA</name>
<organism evidence="2 3">
    <name type="scientific">Salarias fasciatus</name>
    <name type="common">Jewelled blenny</name>
    <name type="synonym">Blennius fasciatus</name>
    <dbReference type="NCBI Taxonomy" id="181472"/>
    <lineage>
        <taxon>Eukaryota</taxon>
        <taxon>Metazoa</taxon>
        <taxon>Chordata</taxon>
        <taxon>Craniata</taxon>
        <taxon>Vertebrata</taxon>
        <taxon>Euteleostomi</taxon>
        <taxon>Actinopterygii</taxon>
        <taxon>Neopterygii</taxon>
        <taxon>Teleostei</taxon>
        <taxon>Neoteleostei</taxon>
        <taxon>Acanthomorphata</taxon>
        <taxon>Ovalentaria</taxon>
        <taxon>Blenniimorphae</taxon>
        <taxon>Blenniiformes</taxon>
        <taxon>Blennioidei</taxon>
        <taxon>Blenniidae</taxon>
        <taxon>Salariinae</taxon>
        <taxon>Salarias</taxon>
    </lineage>
</organism>
<dbReference type="Proteomes" id="UP000472267">
    <property type="component" value="Chromosome 12"/>
</dbReference>
<proteinExistence type="predicted"/>
<sequence length="67" mass="7611">MLNFSPKCPLLCMNIQPGLQETRDGLRERKGRSEGGQQPAYVAEQSGRTTQTPPSYYFILFFSRRGV</sequence>
<feature type="region of interest" description="Disordered" evidence="1">
    <location>
        <begin position="23"/>
        <end position="49"/>
    </location>
</feature>
<dbReference type="Ensembl" id="ENSSFAT00005039594.1">
    <property type="protein sequence ID" value="ENSSFAP00005038175.1"/>
    <property type="gene ID" value="ENSSFAG00005019172.1"/>
</dbReference>
<dbReference type="InParanoid" id="A0A672IB51"/>
<evidence type="ECO:0000256" key="1">
    <source>
        <dbReference type="SAM" id="MobiDB-lite"/>
    </source>
</evidence>
<evidence type="ECO:0000313" key="2">
    <source>
        <dbReference type="Ensembl" id="ENSSFAP00005038175.1"/>
    </source>
</evidence>
<feature type="compositionally biased region" description="Basic and acidic residues" evidence="1">
    <location>
        <begin position="23"/>
        <end position="33"/>
    </location>
</feature>